<gene>
    <name evidence="7" type="primary">6031918</name>
    <name evidence="6" type="ORF">CpipJ_CPIJ000935</name>
</gene>
<evidence type="ECO:0000256" key="3">
    <source>
        <dbReference type="ARBA" id="ARBA00022525"/>
    </source>
</evidence>
<evidence type="ECO:0000313" key="8">
    <source>
        <dbReference type="Proteomes" id="UP000002320"/>
    </source>
</evidence>
<accession>B0W1M1</accession>
<dbReference type="Proteomes" id="UP000002320">
    <property type="component" value="Unassembled WGS sequence"/>
</dbReference>
<organism>
    <name type="scientific">Culex quinquefasciatus</name>
    <name type="common">Southern house mosquito</name>
    <name type="synonym">Culex pungens</name>
    <dbReference type="NCBI Taxonomy" id="7176"/>
    <lineage>
        <taxon>Eukaryota</taxon>
        <taxon>Metazoa</taxon>
        <taxon>Ecdysozoa</taxon>
        <taxon>Arthropoda</taxon>
        <taxon>Hexapoda</taxon>
        <taxon>Insecta</taxon>
        <taxon>Pterygota</taxon>
        <taxon>Neoptera</taxon>
        <taxon>Endopterygota</taxon>
        <taxon>Diptera</taxon>
        <taxon>Nematocera</taxon>
        <taxon>Culicoidea</taxon>
        <taxon>Culicidae</taxon>
        <taxon>Culicinae</taxon>
        <taxon>Culicini</taxon>
        <taxon>Culex</taxon>
        <taxon>Culex</taxon>
    </lineage>
</organism>
<dbReference type="AlphaFoldDB" id="B0W1M1"/>
<dbReference type="EnsemblMetazoa" id="CPIJ000935-RA">
    <property type="protein sequence ID" value="CPIJ000935-PA"/>
    <property type="gene ID" value="CPIJ000935"/>
</dbReference>
<dbReference type="InParanoid" id="B0W1M1"/>
<dbReference type="HOGENOM" id="CLU_027171_8_1_1"/>
<evidence type="ECO:0000259" key="5">
    <source>
        <dbReference type="Pfam" id="PF00151"/>
    </source>
</evidence>
<evidence type="ECO:0000313" key="7">
    <source>
        <dbReference type="EnsemblMetazoa" id="CPIJ000935-PA"/>
    </source>
</evidence>
<evidence type="ECO:0000313" key="6">
    <source>
        <dbReference type="EMBL" id="EDS26572.1"/>
    </source>
</evidence>
<comment type="similarity">
    <text evidence="2 4">Belongs to the AB hydrolase superfamily. Lipase family.</text>
</comment>
<dbReference type="GO" id="GO:0016298">
    <property type="term" value="F:lipase activity"/>
    <property type="evidence" value="ECO:0007669"/>
    <property type="project" value="InterPro"/>
</dbReference>
<sequence>MVSFASSSLPTEIELEEGKPLQQYNRSRSLKLVIHGWNSDRNQIAIVPVRNAYLVQDRHNLLMADWSAVSGLSYGAARELTRPIGERIGSILAGFLHTMDIPVGRVHVVGHSLGAHIAGHVGRRFGGTLARLTLLDLAGVLFSRLSVDAYNSGDAQFVDAIHTDGSVLGETIPRAHVDFYPNGGTGSQPGCELLDTLTLHACSHYRSTGFYAESILLPGNFLAQQCKVDRAVLPLVTAACTVAKNTAAESVPMGEFVSESARGTYYLETSNFPPYGLGNATFRRRGSPVAR</sequence>
<dbReference type="Pfam" id="PF00151">
    <property type="entry name" value="Lipase"/>
    <property type="match status" value="1"/>
</dbReference>
<dbReference type="InterPro" id="IPR029058">
    <property type="entry name" value="AB_hydrolase_fold"/>
</dbReference>
<dbReference type="GO" id="GO:0016042">
    <property type="term" value="P:lipid catabolic process"/>
    <property type="evidence" value="ECO:0007669"/>
    <property type="project" value="TreeGrafter"/>
</dbReference>
<dbReference type="SUPFAM" id="SSF53474">
    <property type="entry name" value="alpha/beta-Hydrolases"/>
    <property type="match status" value="1"/>
</dbReference>
<dbReference type="GO" id="GO:0017171">
    <property type="term" value="F:serine hydrolase activity"/>
    <property type="evidence" value="ECO:0007669"/>
    <property type="project" value="TreeGrafter"/>
</dbReference>
<dbReference type="Gene3D" id="3.40.50.1820">
    <property type="entry name" value="alpha/beta hydrolase"/>
    <property type="match status" value="1"/>
</dbReference>
<dbReference type="VEuPathDB" id="VectorBase:CPIJ000935"/>
<dbReference type="PANTHER" id="PTHR11610">
    <property type="entry name" value="LIPASE"/>
    <property type="match status" value="1"/>
</dbReference>
<dbReference type="OMA" id="PCSWKVI"/>
<dbReference type="FunCoup" id="B0W1M1">
    <property type="interactions" value="72"/>
</dbReference>
<keyword evidence="3" id="KW-0964">Secreted</keyword>
<dbReference type="VEuPathDB" id="VectorBase:CQUJHB013528"/>
<protein>
    <submittedName>
        <fullName evidence="6 7">Lipase</fullName>
    </submittedName>
</protein>
<proteinExistence type="inferred from homology"/>
<evidence type="ECO:0000256" key="2">
    <source>
        <dbReference type="ARBA" id="ARBA00010701"/>
    </source>
</evidence>
<dbReference type="eggNOG" id="ENOG502S0C2">
    <property type="taxonomic scope" value="Eukaryota"/>
</dbReference>
<comment type="subcellular location">
    <subcellularLocation>
        <location evidence="1">Secreted</location>
    </subcellularLocation>
</comment>
<dbReference type="PANTHER" id="PTHR11610:SF173">
    <property type="entry name" value="LIPASE DOMAIN-CONTAINING PROTEIN-RELATED"/>
    <property type="match status" value="1"/>
</dbReference>
<evidence type="ECO:0000256" key="4">
    <source>
        <dbReference type="RuleBase" id="RU004262"/>
    </source>
</evidence>
<feature type="domain" description="Lipase" evidence="5">
    <location>
        <begin position="23"/>
        <end position="241"/>
    </location>
</feature>
<dbReference type="InterPro" id="IPR000734">
    <property type="entry name" value="TAG_lipase"/>
</dbReference>
<evidence type="ECO:0000256" key="1">
    <source>
        <dbReference type="ARBA" id="ARBA00004613"/>
    </source>
</evidence>
<dbReference type="KEGG" id="cqu:CpipJ_CPIJ000935"/>
<name>B0W1M1_CULQU</name>
<reference evidence="7" key="2">
    <citation type="submission" date="2020-05" db="UniProtKB">
        <authorList>
            <consortium name="EnsemblMetazoa"/>
        </authorList>
    </citation>
    <scope>IDENTIFICATION</scope>
    <source>
        <strain evidence="7">JHB</strain>
    </source>
</reference>
<dbReference type="OrthoDB" id="199913at2759"/>
<dbReference type="InterPro" id="IPR013818">
    <property type="entry name" value="Lipase"/>
</dbReference>
<keyword evidence="8" id="KW-1185">Reference proteome</keyword>
<dbReference type="EMBL" id="DS231823">
    <property type="protein sequence ID" value="EDS26572.1"/>
    <property type="molecule type" value="Genomic_DNA"/>
</dbReference>
<reference evidence="6" key="1">
    <citation type="submission" date="2007-03" db="EMBL/GenBank/DDBJ databases">
        <title>Annotation of Culex pipiens quinquefasciatus.</title>
        <authorList>
            <consortium name="The Broad Institute Genome Sequencing Platform"/>
            <person name="Atkinson P.W."/>
            <person name="Hemingway J."/>
            <person name="Christensen B.M."/>
            <person name="Higgs S."/>
            <person name="Kodira C."/>
            <person name="Hannick L."/>
            <person name="Megy K."/>
            <person name="O'Leary S."/>
            <person name="Pearson M."/>
            <person name="Haas B.J."/>
            <person name="Mauceli E."/>
            <person name="Wortman J.R."/>
            <person name="Lee N.H."/>
            <person name="Guigo R."/>
            <person name="Stanke M."/>
            <person name="Alvarado L."/>
            <person name="Amedeo P."/>
            <person name="Antoine C.H."/>
            <person name="Arensburger P."/>
            <person name="Bidwell S.L."/>
            <person name="Crawford M."/>
            <person name="Camaro F."/>
            <person name="Devon K."/>
            <person name="Engels R."/>
            <person name="Hammond M."/>
            <person name="Howarth C."/>
            <person name="Koehrsen M."/>
            <person name="Lawson D."/>
            <person name="Montgomery P."/>
            <person name="Nene V."/>
            <person name="Nusbaum C."/>
            <person name="Puiu D."/>
            <person name="Romero-Severson J."/>
            <person name="Severson D.W."/>
            <person name="Shumway M."/>
            <person name="Sisk P."/>
            <person name="Stolte C."/>
            <person name="Zeng Q."/>
            <person name="Eisenstadt E."/>
            <person name="Fraser-Liggett C."/>
            <person name="Strausberg R."/>
            <person name="Galagan J."/>
            <person name="Birren B."/>
            <person name="Collins F.H."/>
        </authorList>
    </citation>
    <scope>NUCLEOTIDE SEQUENCE [LARGE SCALE GENOMIC DNA]</scope>
    <source>
        <strain evidence="6">JHB</strain>
    </source>
</reference>
<dbReference type="GO" id="GO:0005615">
    <property type="term" value="C:extracellular space"/>
    <property type="evidence" value="ECO:0007669"/>
    <property type="project" value="TreeGrafter"/>
</dbReference>